<evidence type="ECO:0000313" key="3">
    <source>
        <dbReference type="Proteomes" id="UP001189429"/>
    </source>
</evidence>
<keyword evidence="3" id="KW-1185">Reference proteome</keyword>
<dbReference type="Proteomes" id="UP001189429">
    <property type="component" value="Unassembled WGS sequence"/>
</dbReference>
<feature type="compositionally biased region" description="Low complexity" evidence="1">
    <location>
        <begin position="448"/>
        <end position="472"/>
    </location>
</feature>
<accession>A0ABN9UBR8</accession>
<gene>
    <name evidence="2" type="ORF">PCOR1329_LOCUS47062</name>
</gene>
<evidence type="ECO:0000313" key="2">
    <source>
        <dbReference type="EMBL" id="CAK0856782.1"/>
    </source>
</evidence>
<feature type="region of interest" description="Disordered" evidence="1">
    <location>
        <begin position="448"/>
        <end position="475"/>
    </location>
</feature>
<evidence type="ECO:0000256" key="1">
    <source>
        <dbReference type="SAM" id="MobiDB-lite"/>
    </source>
</evidence>
<proteinExistence type="predicted"/>
<dbReference type="EMBL" id="CAUYUJ010015666">
    <property type="protein sequence ID" value="CAK0856782.1"/>
    <property type="molecule type" value="Genomic_DNA"/>
</dbReference>
<sequence length="501" mass="53901">ALDGMSVRAWEPLDEFEVRVAMGNVAGSSAGPDGWTGTELAGMVPMVQAWDGVLQRMQERRKRLPTSLSEARQVHLPKAAGRDSDGAMEVEAMRPVTIFSCFCRCWASARLRSTSCPQWTEEWWPSSCRGAKRGASVWGAAAVIAEQMEAGAYGASQDCSMCFDCVDPWVAEEALRLLGVPGGQRIILGGPWSPLALTAVLAGPFFEAHAAAPWAEFALFVGDRTPTAPALPELFKAAEVLLEWTSVLGLKKNEGKRQLAAATPSKRRQLLQLGSPADRVRDELEVLGAKFTGGPKRVKMGKGAPRKLAQGPRLDVARRAQQATVMAVVRTAAKTRPSTTPTRWERGRRWGGNVAAMLKTTGWALTGERAWRRAGLDERASLGMSSRGRFRPNALAHVLQEGWRRACFVQWQRVNGIEAAQAAAAIGMGAAASLAGAVVPPAALGSSRARRAAQAGDEAQPRPRGGAPAWPAGERRRADGVGRVFEWAIHVRGVAPKDRRA</sequence>
<feature type="non-terminal residue" evidence="2">
    <location>
        <position position="1"/>
    </location>
</feature>
<name>A0ABN9UBR8_9DINO</name>
<reference evidence="2" key="1">
    <citation type="submission" date="2023-10" db="EMBL/GenBank/DDBJ databases">
        <authorList>
            <person name="Chen Y."/>
            <person name="Shah S."/>
            <person name="Dougan E. K."/>
            <person name="Thang M."/>
            <person name="Chan C."/>
        </authorList>
    </citation>
    <scope>NUCLEOTIDE SEQUENCE [LARGE SCALE GENOMIC DNA]</scope>
</reference>
<feature type="non-terminal residue" evidence="2">
    <location>
        <position position="501"/>
    </location>
</feature>
<protein>
    <submittedName>
        <fullName evidence="2">Uncharacterized protein</fullName>
    </submittedName>
</protein>
<organism evidence="2 3">
    <name type="scientific">Prorocentrum cordatum</name>
    <dbReference type="NCBI Taxonomy" id="2364126"/>
    <lineage>
        <taxon>Eukaryota</taxon>
        <taxon>Sar</taxon>
        <taxon>Alveolata</taxon>
        <taxon>Dinophyceae</taxon>
        <taxon>Prorocentrales</taxon>
        <taxon>Prorocentraceae</taxon>
        <taxon>Prorocentrum</taxon>
    </lineage>
</organism>
<comment type="caution">
    <text evidence="2">The sequence shown here is derived from an EMBL/GenBank/DDBJ whole genome shotgun (WGS) entry which is preliminary data.</text>
</comment>